<dbReference type="AlphaFoldDB" id="A0A9D2MQB6"/>
<reference evidence="2" key="1">
    <citation type="journal article" date="2021" name="PeerJ">
        <title>Extensive microbial diversity within the chicken gut microbiome revealed by metagenomics and culture.</title>
        <authorList>
            <person name="Gilroy R."/>
            <person name="Ravi A."/>
            <person name="Getino M."/>
            <person name="Pursley I."/>
            <person name="Horton D.L."/>
            <person name="Alikhan N.F."/>
            <person name="Baker D."/>
            <person name="Gharbi K."/>
            <person name="Hall N."/>
            <person name="Watson M."/>
            <person name="Adriaenssens E.M."/>
            <person name="Foster-Nyarko E."/>
            <person name="Jarju S."/>
            <person name="Secka A."/>
            <person name="Antonio M."/>
            <person name="Oren A."/>
            <person name="Chaudhuri R.R."/>
            <person name="La Ragione R."/>
            <person name="Hildebrand F."/>
            <person name="Pallen M.J."/>
        </authorList>
    </citation>
    <scope>NUCLEOTIDE SEQUENCE</scope>
    <source>
        <strain evidence="2">USAMLcec3-2134</strain>
    </source>
</reference>
<sequence>MAKRSICAILTGLLLLGTLLTGCGEKTAGSGQETGSGSGTEPVTLTFLFGDAVMMDWFCEYFPEYISGDNADGITVEVEYQKEANQVLQVKSAAGEIPDMVSTGLPQEMVDQGKFLDLSEESWWDDLNPSAKELSVDVKSGKNYFVPMCMGAVGLFYNRDVFEELGLKEAETWEELMDNLRVIRDEKPDMVPFYICGKEAYTFGHMIDFMVDGVAKEKLGYSGFETAASQNDLETLGWNAQEDGILFIFARDLLQMQEEGLLNENVITASYDNQIEAFVSGKAAVISQGVWSLADMQKKAPDFESIGFAAYPAMLSDSTKIVGNTLDSYISISASSQHIDAAKKVAEAMLEPEAIQSLCETRSAIPANPSVDADWSIIKDDVAAVLGGDAAKVTFTQNLPGAFNGDERGRLVQELMVGKYGNTVEFAEEYLKRWSEAYESISQ</sequence>
<evidence type="ECO:0000313" key="3">
    <source>
        <dbReference type="Proteomes" id="UP000886883"/>
    </source>
</evidence>
<evidence type="ECO:0000256" key="1">
    <source>
        <dbReference type="SAM" id="SignalP"/>
    </source>
</evidence>
<dbReference type="PROSITE" id="PS51257">
    <property type="entry name" value="PROKAR_LIPOPROTEIN"/>
    <property type="match status" value="1"/>
</dbReference>
<dbReference type="PANTHER" id="PTHR43649">
    <property type="entry name" value="ARABINOSE-BINDING PROTEIN-RELATED"/>
    <property type="match status" value="1"/>
</dbReference>
<dbReference type="InterPro" id="IPR006059">
    <property type="entry name" value="SBP"/>
</dbReference>
<dbReference type="InterPro" id="IPR050490">
    <property type="entry name" value="Bact_solute-bd_prot1"/>
</dbReference>
<name>A0A9D2MQB6_9FIRM</name>
<dbReference type="SUPFAM" id="SSF53850">
    <property type="entry name" value="Periplasmic binding protein-like II"/>
    <property type="match status" value="1"/>
</dbReference>
<proteinExistence type="predicted"/>
<dbReference type="Pfam" id="PF01547">
    <property type="entry name" value="SBP_bac_1"/>
    <property type="match status" value="1"/>
</dbReference>
<feature type="chain" id="PRO_5038637192" evidence="1">
    <location>
        <begin position="29"/>
        <end position="443"/>
    </location>
</feature>
<comment type="caution">
    <text evidence="2">The sequence shown here is derived from an EMBL/GenBank/DDBJ whole genome shotgun (WGS) entry which is preliminary data.</text>
</comment>
<keyword evidence="1" id="KW-0732">Signal</keyword>
<organism evidence="2 3">
    <name type="scientific">Candidatus Eisenbergiella merdigallinarum</name>
    <dbReference type="NCBI Taxonomy" id="2838552"/>
    <lineage>
        <taxon>Bacteria</taxon>
        <taxon>Bacillati</taxon>
        <taxon>Bacillota</taxon>
        <taxon>Clostridia</taxon>
        <taxon>Lachnospirales</taxon>
        <taxon>Lachnospiraceae</taxon>
        <taxon>Eisenbergiella</taxon>
    </lineage>
</organism>
<dbReference type="Proteomes" id="UP000886883">
    <property type="component" value="Unassembled WGS sequence"/>
</dbReference>
<dbReference type="PANTHER" id="PTHR43649:SF12">
    <property type="entry name" value="DIACETYLCHITOBIOSE BINDING PROTEIN DASA"/>
    <property type="match status" value="1"/>
</dbReference>
<dbReference type="Gene3D" id="3.40.190.10">
    <property type="entry name" value="Periplasmic binding protein-like II"/>
    <property type="match status" value="2"/>
</dbReference>
<feature type="signal peptide" evidence="1">
    <location>
        <begin position="1"/>
        <end position="28"/>
    </location>
</feature>
<dbReference type="EMBL" id="DWXE01000015">
    <property type="protein sequence ID" value="HJB90729.1"/>
    <property type="molecule type" value="Genomic_DNA"/>
</dbReference>
<accession>A0A9D2MQB6</accession>
<gene>
    <name evidence="2" type="ORF">H9763_04590</name>
</gene>
<protein>
    <submittedName>
        <fullName evidence="2">Extracellular solute-binding protein</fullName>
    </submittedName>
</protein>
<evidence type="ECO:0000313" key="2">
    <source>
        <dbReference type="EMBL" id="HJB90729.1"/>
    </source>
</evidence>
<reference evidence="2" key="2">
    <citation type="submission" date="2021-04" db="EMBL/GenBank/DDBJ databases">
        <authorList>
            <person name="Gilroy R."/>
        </authorList>
    </citation>
    <scope>NUCLEOTIDE SEQUENCE</scope>
    <source>
        <strain evidence="2">USAMLcec3-2134</strain>
    </source>
</reference>